<gene>
    <name evidence="1" type="ORF">MtrunA17_Chr2g0287131</name>
</gene>
<protein>
    <recommendedName>
        <fullName evidence="3">C2 domain-containing protein</fullName>
    </recommendedName>
</protein>
<reference evidence="2" key="1">
    <citation type="journal article" date="2018" name="Nat. Plants">
        <title>Whole-genome landscape of Medicago truncatula symbiotic genes.</title>
        <authorList>
            <person name="Pecrix Y."/>
            <person name="Staton S.E."/>
            <person name="Sallet E."/>
            <person name="Lelandais-Briere C."/>
            <person name="Moreau S."/>
            <person name="Carrere S."/>
            <person name="Blein T."/>
            <person name="Jardinaud M.F."/>
            <person name="Latrasse D."/>
            <person name="Zouine M."/>
            <person name="Zahm M."/>
            <person name="Kreplak J."/>
            <person name="Mayjonade B."/>
            <person name="Satge C."/>
            <person name="Perez M."/>
            <person name="Cauet S."/>
            <person name="Marande W."/>
            <person name="Chantry-Darmon C."/>
            <person name="Lopez-Roques C."/>
            <person name="Bouchez O."/>
            <person name="Berard A."/>
            <person name="Debelle F."/>
            <person name="Munos S."/>
            <person name="Bendahmane A."/>
            <person name="Berges H."/>
            <person name="Niebel A."/>
            <person name="Buitink J."/>
            <person name="Frugier F."/>
            <person name="Benhamed M."/>
            <person name="Crespi M."/>
            <person name="Gouzy J."/>
            <person name="Gamas P."/>
        </authorList>
    </citation>
    <scope>NUCLEOTIDE SEQUENCE [LARGE SCALE GENOMIC DNA]</scope>
    <source>
        <strain evidence="2">cv. Jemalong A17</strain>
    </source>
</reference>
<accession>A0A396J2Y9</accession>
<sequence length="180" mass="20502">MTKIVLPIKKRKPEIQTQKCSITRVSAPSPSPKPLNNADQKSKSIITEEFKVALHVMIFKAEGIDNPTNYPSVNNRAYNVVYWLKPDEEASTKIAVGVNPERNQDDMIVLENLDDEVFLNVEEFYRRKVGSFPLLRSDGNGKRLEGSILLAMRLQRIKGDSDSPLRFYADDLFFEDDVVN</sequence>
<proteinExistence type="predicted"/>
<name>A0A396J2Y9_MEDTR</name>
<evidence type="ECO:0000313" key="2">
    <source>
        <dbReference type="Proteomes" id="UP000265566"/>
    </source>
</evidence>
<dbReference type="PANTHER" id="PTHR38365">
    <property type="entry name" value="C2 DOMAIN-CONTAINING PROTEIN-RELATED"/>
    <property type="match status" value="1"/>
</dbReference>
<dbReference type="Gramene" id="rna8094">
    <property type="protein sequence ID" value="RHN72389.1"/>
    <property type="gene ID" value="gene8094"/>
</dbReference>
<comment type="caution">
    <text evidence="1">The sequence shown here is derived from an EMBL/GenBank/DDBJ whole genome shotgun (WGS) entry which is preliminary data.</text>
</comment>
<dbReference type="PANTHER" id="PTHR38365:SF1">
    <property type="entry name" value="C2 DOMAIN-CONTAINING PROTEIN"/>
    <property type="match status" value="1"/>
</dbReference>
<evidence type="ECO:0008006" key="3">
    <source>
        <dbReference type="Google" id="ProtNLM"/>
    </source>
</evidence>
<evidence type="ECO:0000313" key="1">
    <source>
        <dbReference type="EMBL" id="RHN72389.1"/>
    </source>
</evidence>
<dbReference type="AlphaFoldDB" id="A0A396J2Y9"/>
<dbReference type="Proteomes" id="UP000265566">
    <property type="component" value="Chromosome 2"/>
</dbReference>
<organism evidence="1 2">
    <name type="scientific">Medicago truncatula</name>
    <name type="common">Barrel medic</name>
    <name type="synonym">Medicago tribuloides</name>
    <dbReference type="NCBI Taxonomy" id="3880"/>
    <lineage>
        <taxon>Eukaryota</taxon>
        <taxon>Viridiplantae</taxon>
        <taxon>Streptophyta</taxon>
        <taxon>Embryophyta</taxon>
        <taxon>Tracheophyta</taxon>
        <taxon>Spermatophyta</taxon>
        <taxon>Magnoliopsida</taxon>
        <taxon>eudicotyledons</taxon>
        <taxon>Gunneridae</taxon>
        <taxon>Pentapetalae</taxon>
        <taxon>rosids</taxon>
        <taxon>fabids</taxon>
        <taxon>Fabales</taxon>
        <taxon>Fabaceae</taxon>
        <taxon>Papilionoideae</taxon>
        <taxon>50 kb inversion clade</taxon>
        <taxon>NPAAA clade</taxon>
        <taxon>Hologalegina</taxon>
        <taxon>IRL clade</taxon>
        <taxon>Trifolieae</taxon>
        <taxon>Medicago</taxon>
    </lineage>
</organism>
<dbReference type="EMBL" id="PSQE01000002">
    <property type="protein sequence ID" value="RHN72389.1"/>
    <property type="molecule type" value="Genomic_DNA"/>
</dbReference>